<feature type="transmembrane region" description="Helical" evidence="1">
    <location>
        <begin position="124"/>
        <end position="142"/>
    </location>
</feature>
<feature type="transmembrane region" description="Helical" evidence="1">
    <location>
        <begin position="70"/>
        <end position="90"/>
    </location>
</feature>
<dbReference type="InterPro" id="IPR037185">
    <property type="entry name" value="EmrE-like"/>
</dbReference>
<dbReference type="PANTHER" id="PTHR22911">
    <property type="entry name" value="ACYL-MALONYL CONDENSING ENZYME-RELATED"/>
    <property type="match status" value="1"/>
</dbReference>
<dbReference type="InterPro" id="IPR000620">
    <property type="entry name" value="EamA_dom"/>
</dbReference>
<accession>A0A2V3U2L9</accession>
<reference evidence="3 4" key="1">
    <citation type="submission" date="2018-05" db="EMBL/GenBank/DDBJ databases">
        <title>Genomic Encyclopedia of Type Strains, Phase IV (KMG-IV): sequencing the most valuable type-strain genomes for metagenomic binning, comparative biology and taxonomic classification.</title>
        <authorList>
            <person name="Goeker M."/>
        </authorList>
    </citation>
    <scope>NUCLEOTIDE SEQUENCE [LARGE SCALE GENOMIC DNA]</scope>
    <source>
        <strain evidence="3 4">DSM 6462</strain>
    </source>
</reference>
<keyword evidence="1" id="KW-0472">Membrane</keyword>
<proteinExistence type="predicted"/>
<feature type="domain" description="EamA" evidence="2">
    <location>
        <begin position="2"/>
        <end position="138"/>
    </location>
</feature>
<feature type="transmembrane region" description="Helical" evidence="1">
    <location>
        <begin position="28"/>
        <end position="49"/>
    </location>
</feature>
<dbReference type="EMBL" id="QJJK01000008">
    <property type="protein sequence ID" value="PXW56531.1"/>
    <property type="molecule type" value="Genomic_DNA"/>
</dbReference>
<dbReference type="Pfam" id="PF00892">
    <property type="entry name" value="EamA"/>
    <property type="match status" value="2"/>
</dbReference>
<feature type="transmembrane region" description="Helical" evidence="1">
    <location>
        <begin position="96"/>
        <end position="115"/>
    </location>
</feature>
<evidence type="ECO:0000313" key="3">
    <source>
        <dbReference type="EMBL" id="PXW56531.1"/>
    </source>
</evidence>
<dbReference type="RefSeq" id="WP_110376260.1">
    <property type="nucleotide sequence ID" value="NZ_CAKNFM010000006.1"/>
</dbReference>
<dbReference type="Proteomes" id="UP000248021">
    <property type="component" value="Unassembled WGS sequence"/>
</dbReference>
<sequence>MLYAVLANLVFAGCDTVVKLLSTRHPVFQIITMQACVASVVVLLIFMRGGYIAKRSGLVHDRHVRNPKLLALRGLLAGIGSTAGLYAFSLLPLADVYAITFASPLLVTMASVIILREEVGIRRWAAVIAGLVGILIMVRPGYAVVSMGHIAAFVSIFVSTAVVLIMRSIGATESRNMMVGAVLAGQLMAGIPGTFLWFSPPSAFDVGLVILGGLLNVSAQFLFLESLRLAPASSVAPMQYTKLVWALIVGALLFGDLPTVHMLLGAAIVIGSVLYMFHRERKRGVAPSVA</sequence>
<feature type="transmembrane region" description="Helical" evidence="1">
    <location>
        <begin position="178"/>
        <end position="198"/>
    </location>
</feature>
<feature type="transmembrane region" description="Helical" evidence="1">
    <location>
        <begin position="204"/>
        <end position="223"/>
    </location>
</feature>
<dbReference type="GO" id="GO:0016020">
    <property type="term" value="C:membrane"/>
    <property type="evidence" value="ECO:0007669"/>
    <property type="project" value="InterPro"/>
</dbReference>
<comment type="caution">
    <text evidence="3">The sequence shown here is derived from an EMBL/GenBank/DDBJ whole genome shotgun (WGS) entry which is preliminary data.</text>
</comment>
<keyword evidence="1" id="KW-0812">Transmembrane</keyword>
<dbReference type="AlphaFoldDB" id="A0A2V3U2L9"/>
<name>A0A2V3U2L9_9HYPH</name>
<keyword evidence="1" id="KW-1133">Transmembrane helix</keyword>
<gene>
    <name evidence="3" type="ORF">C7450_108283</name>
</gene>
<keyword evidence="4" id="KW-1185">Reference proteome</keyword>
<protein>
    <submittedName>
        <fullName evidence="3">EamA-like transporter family protein</fullName>
    </submittedName>
</protein>
<organism evidence="3 4">
    <name type="scientific">Chelatococcus asaccharovorans</name>
    <dbReference type="NCBI Taxonomy" id="28210"/>
    <lineage>
        <taxon>Bacteria</taxon>
        <taxon>Pseudomonadati</taxon>
        <taxon>Pseudomonadota</taxon>
        <taxon>Alphaproteobacteria</taxon>
        <taxon>Hyphomicrobiales</taxon>
        <taxon>Chelatococcaceae</taxon>
        <taxon>Chelatococcus</taxon>
    </lineage>
</organism>
<dbReference type="SUPFAM" id="SSF103481">
    <property type="entry name" value="Multidrug resistance efflux transporter EmrE"/>
    <property type="match status" value="2"/>
</dbReference>
<evidence type="ECO:0000259" key="2">
    <source>
        <dbReference type="Pfam" id="PF00892"/>
    </source>
</evidence>
<feature type="domain" description="EamA" evidence="2">
    <location>
        <begin position="147"/>
        <end position="276"/>
    </location>
</feature>
<feature type="transmembrane region" description="Helical" evidence="1">
    <location>
        <begin position="235"/>
        <end position="254"/>
    </location>
</feature>
<dbReference type="PANTHER" id="PTHR22911:SF135">
    <property type="entry name" value="BLR4310 PROTEIN"/>
    <property type="match status" value="1"/>
</dbReference>
<evidence type="ECO:0000256" key="1">
    <source>
        <dbReference type="SAM" id="Phobius"/>
    </source>
</evidence>
<feature type="transmembrane region" description="Helical" evidence="1">
    <location>
        <begin position="148"/>
        <end position="166"/>
    </location>
</feature>
<evidence type="ECO:0000313" key="4">
    <source>
        <dbReference type="Proteomes" id="UP000248021"/>
    </source>
</evidence>